<evidence type="ECO:0000259" key="2">
    <source>
        <dbReference type="Pfam" id="PF13592"/>
    </source>
</evidence>
<evidence type="ECO:0000313" key="4">
    <source>
        <dbReference type="Proteomes" id="UP000077671"/>
    </source>
</evidence>
<gene>
    <name evidence="3" type="ORF">A4X03_0g9526</name>
</gene>
<dbReference type="Proteomes" id="UP000077671">
    <property type="component" value="Unassembled WGS sequence"/>
</dbReference>
<dbReference type="SUPFAM" id="SSF46689">
    <property type="entry name" value="Homeodomain-like"/>
    <property type="match status" value="1"/>
</dbReference>
<dbReference type="InterPro" id="IPR012337">
    <property type="entry name" value="RNaseH-like_sf"/>
</dbReference>
<dbReference type="InterPro" id="IPR009057">
    <property type="entry name" value="Homeodomain-like_sf"/>
</dbReference>
<dbReference type="InterPro" id="IPR038717">
    <property type="entry name" value="Tc1-like_DDE_dom"/>
</dbReference>
<dbReference type="InterPro" id="IPR047655">
    <property type="entry name" value="Transpos_IS630-like"/>
</dbReference>
<dbReference type="GO" id="GO:0003676">
    <property type="term" value="F:nucleic acid binding"/>
    <property type="evidence" value="ECO:0007669"/>
    <property type="project" value="InterPro"/>
</dbReference>
<reference evidence="3" key="1">
    <citation type="submission" date="2016-04" db="EMBL/GenBank/DDBJ databases">
        <authorList>
            <person name="Nguyen H.D."/>
            <person name="Kesanakurti P."/>
            <person name="Cullis J."/>
            <person name="Levesque C.A."/>
            <person name="Hambleton S."/>
        </authorList>
    </citation>
    <scope>NUCLEOTIDE SEQUENCE</scope>
    <source>
        <strain evidence="3">DAOMC 238032</strain>
    </source>
</reference>
<dbReference type="Pfam" id="PF13592">
    <property type="entry name" value="HTH_33"/>
    <property type="match status" value="1"/>
</dbReference>
<organism evidence="3 4">
    <name type="scientific">Tilletia caries</name>
    <name type="common">wheat bunt fungus</name>
    <dbReference type="NCBI Taxonomy" id="13290"/>
    <lineage>
        <taxon>Eukaryota</taxon>
        <taxon>Fungi</taxon>
        <taxon>Dikarya</taxon>
        <taxon>Basidiomycota</taxon>
        <taxon>Ustilaginomycotina</taxon>
        <taxon>Exobasidiomycetes</taxon>
        <taxon>Tilletiales</taxon>
        <taxon>Tilletiaceae</taxon>
        <taxon>Tilletia</taxon>
    </lineage>
</organism>
<evidence type="ECO:0000259" key="1">
    <source>
        <dbReference type="Pfam" id="PF13358"/>
    </source>
</evidence>
<name>A0A8T8SAZ1_9BASI</name>
<accession>A0A8T8SAZ1</accession>
<dbReference type="NCBIfam" id="NF033545">
    <property type="entry name" value="transpos_IS630"/>
    <property type="match status" value="1"/>
</dbReference>
<dbReference type="PANTHER" id="PTHR46564">
    <property type="entry name" value="TRANSPOSASE"/>
    <property type="match status" value="1"/>
</dbReference>
<dbReference type="PANTHER" id="PTHR46564:SF1">
    <property type="entry name" value="TRANSPOSASE"/>
    <property type="match status" value="1"/>
</dbReference>
<dbReference type="Pfam" id="PF13358">
    <property type="entry name" value="DDE_3"/>
    <property type="match status" value="1"/>
</dbReference>
<proteinExistence type="predicted"/>
<dbReference type="InterPro" id="IPR025959">
    <property type="entry name" value="Winged_HTH_dom"/>
</dbReference>
<dbReference type="AlphaFoldDB" id="A0A8T8SAZ1"/>
<protein>
    <recommendedName>
        <fullName evidence="5">Tc1-like transposase DDE domain-containing protein</fullName>
    </recommendedName>
</protein>
<evidence type="ECO:0000313" key="3">
    <source>
        <dbReference type="EMBL" id="KAE8236184.1"/>
    </source>
</evidence>
<feature type="domain" description="Winged helix-turn helix" evidence="2">
    <location>
        <begin position="79"/>
        <end position="122"/>
    </location>
</feature>
<comment type="caution">
    <text evidence="3">The sequence shown here is derived from an EMBL/GenBank/DDBJ whole genome shotgun (WGS) entry which is preliminary data.</text>
</comment>
<dbReference type="InterPro" id="IPR036397">
    <property type="entry name" value="RNaseH_sf"/>
</dbReference>
<evidence type="ECO:0008006" key="5">
    <source>
        <dbReference type="Google" id="ProtNLM"/>
    </source>
</evidence>
<dbReference type="Gene3D" id="3.30.420.10">
    <property type="entry name" value="Ribonuclease H-like superfamily/Ribonuclease H"/>
    <property type="match status" value="1"/>
</dbReference>
<reference evidence="3" key="2">
    <citation type="journal article" date="2019" name="IMA Fungus">
        <title>Genome sequencing and comparison of five Tilletia species to identify candidate genes for the detection of regulated species infecting wheat.</title>
        <authorList>
            <person name="Nguyen H.D.T."/>
            <person name="Sultana T."/>
            <person name="Kesanakurti P."/>
            <person name="Hambleton S."/>
        </authorList>
    </citation>
    <scope>NUCLEOTIDE SEQUENCE</scope>
    <source>
        <strain evidence="3">DAOMC 238032</strain>
    </source>
</reference>
<dbReference type="EMBL" id="LWDD02003886">
    <property type="protein sequence ID" value="KAE8236184.1"/>
    <property type="molecule type" value="Genomic_DNA"/>
</dbReference>
<feature type="domain" description="Tc1-like transposase DDE" evidence="1">
    <location>
        <begin position="139"/>
        <end position="279"/>
    </location>
</feature>
<sequence>MPYRRLSQEVKDLSVRLVLDGQATVKYLAKQGILSASTFYRYLQDPRPHRNSPGRPRLLHHTAIQFLQELILRHPDLYLDEIGDILHQTVGTRVSISTVHRSLKRAGITLKRAHRIAQEQSETRRRDYILRISQYEANQLVFSDETSYDARDAVRVRARSAKNSHARLKRPYIRGGRLSCIAALSADGLFAPWAVRGSFNGDRFCSYLRTELLPRMQPYPAPNSVLVLDNASFHRSSEVKELVESFGCKLVLLSAYSPDYNPIERAHAKMKAMLRRERATEVRADNFYHAVSTITAADCRAWMRLGGYF</sequence>
<dbReference type="SUPFAM" id="SSF53098">
    <property type="entry name" value="Ribonuclease H-like"/>
    <property type="match status" value="1"/>
</dbReference>